<gene>
    <name evidence="5" type="ORF">BLM47_00510</name>
</gene>
<dbReference type="GO" id="GO:0009982">
    <property type="term" value="F:pseudouridine synthase activity"/>
    <property type="evidence" value="ECO:0007669"/>
    <property type="project" value="InterPro"/>
</dbReference>
<comment type="caution">
    <text evidence="5">The sequence shown here is derived from an EMBL/GenBank/DDBJ whole genome shotgun (WGS) entry which is preliminary data.</text>
</comment>
<dbReference type="EMBL" id="MOXJ01000001">
    <property type="protein sequence ID" value="PDO11641.1"/>
    <property type="molecule type" value="Genomic_DNA"/>
</dbReference>
<protein>
    <recommendedName>
        <fullName evidence="2">RNA pseudouridylate synthase</fullName>
    </recommendedName>
    <alternativeName>
        <fullName evidence="3">RNA-uridine isomerase</fullName>
    </alternativeName>
</protein>
<evidence type="ECO:0000256" key="2">
    <source>
        <dbReference type="ARBA" id="ARBA00031870"/>
    </source>
</evidence>
<accession>A0A2A6E3M9</accession>
<name>A0A2A6E3M9_9BACL</name>
<dbReference type="Proteomes" id="UP000243688">
    <property type="component" value="Unassembled WGS sequence"/>
</dbReference>
<comment type="catalytic activity">
    <reaction evidence="1">
        <text>a uridine in RNA = a pseudouridine in RNA</text>
        <dbReference type="Rhea" id="RHEA:48348"/>
        <dbReference type="Rhea" id="RHEA-COMP:12068"/>
        <dbReference type="Rhea" id="RHEA-COMP:12069"/>
        <dbReference type="ChEBI" id="CHEBI:65314"/>
        <dbReference type="ChEBI" id="CHEBI:65315"/>
    </reaction>
</comment>
<proteinExistence type="predicted"/>
<evidence type="ECO:0000256" key="3">
    <source>
        <dbReference type="ARBA" id="ARBA00033164"/>
    </source>
</evidence>
<feature type="domain" description="Pseudouridine synthase RsuA/RluA-like" evidence="4">
    <location>
        <begin position="19"/>
        <end position="181"/>
    </location>
</feature>
<dbReference type="PANTHER" id="PTHR21600">
    <property type="entry name" value="MITOCHONDRIAL RNA PSEUDOURIDINE SYNTHASE"/>
    <property type="match status" value="1"/>
</dbReference>
<sequence>MGGRTAVTVRIPVLYEDNHVLVVVKPPGMPTQADRTDDPDLLNALKADLKTRYAKPGNVFLGLVHRLDRPVGGVMVFAKTSKAASRLSEQLRSRAISKTYLAVVCGARLPEAATLTHHLYKDVRTNRVAVVPADHPDAKLAVLDYVRLQTIRAPGRGEPLHLVRIALHTGRPHQIRAQFAAIGHPVLGDAKYGSHAAGRFIAEDARIHRIESSHLALWSYRLAFAHPTTRQELAFTAKPPETPPWTWFDRSRLA</sequence>
<dbReference type="Pfam" id="PF00849">
    <property type="entry name" value="PseudoU_synth_2"/>
    <property type="match status" value="1"/>
</dbReference>
<organism evidence="5 6">
    <name type="scientific">Candidatus Reconcilbacillus cellulovorans</name>
    <dbReference type="NCBI Taxonomy" id="1906605"/>
    <lineage>
        <taxon>Bacteria</taxon>
        <taxon>Bacillati</taxon>
        <taxon>Bacillota</taxon>
        <taxon>Bacilli</taxon>
        <taxon>Bacillales</taxon>
        <taxon>Paenibacillaceae</taxon>
        <taxon>Candidatus Reconcilbacillus</taxon>
    </lineage>
</organism>
<dbReference type="GO" id="GO:0001522">
    <property type="term" value="P:pseudouridine synthesis"/>
    <property type="evidence" value="ECO:0007669"/>
    <property type="project" value="InterPro"/>
</dbReference>
<reference evidence="5 6" key="1">
    <citation type="submission" date="2016-12" db="EMBL/GenBank/DDBJ databases">
        <title>Candidatus Reconcilibacillus cellulovorans genome.</title>
        <authorList>
            <person name="Kolinko S."/>
            <person name="Wu Y.-W."/>
            <person name="Tachea F."/>
            <person name="Denzel E."/>
            <person name="Hiras J."/>
            <person name="Baecker N."/>
            <person name="Chan L.J."/>
            <person name="Eichorst S.A."/>
            <person name="Frey D."/>
            <person name="Adams P.D."/>
            <person name="Pray T."/>
            <person name="Tanjore D."/>
            <person name="Petzold C.J."/>
            <person name="Gladden J.M."/>
            <person name="Simmons B.A."/>
            <person name="Singer S.W."/>
        </authorList>
    </citation>
    <scope>NUCLEOTIDE SEQUENCE [LARGE SCALE GENOMIC DNA]</scope>
    <source>
        <strain evidence="5">JTherm</strain>
    </source>
</reference>
<dbReference type="CDD" id="cd02869">
    <property type="entry name" value="PseudoU_synth_RluA_like"/>
    <property type="match status" value="1"/>
</dbReference>
<dbReference type="InterPro" id="IPR020103">
    <property type="entry name" value="PsdUridine_synth_cat_dom_sf"/>
</dbReference>
<dbReference type="GO" id="GO:0140098">
    <property type="term" value="F:catalytic activity, acting on RNA"/>
    <property type="evidence" value="ECO:0007669"/>
    <property type="project" value="UniProtKB-ARBA"/>
</dbReference>
<evidence type="ECO:0000259" key="4">
    <source>
        <dbReference type="Pfam" id="PF00849"/>
    </source>
</evidence>
<dbReference type="GO" id="GO:0006396">
    <property type="term" value="P:RNA processing"/>
    <property type="evidence" value="ECO:0007669"/>
    <property type="project" value="UniProtKB-ARBA"/>
</dbReference>
<dbReference type="GO" id="GO:0003723">
    <property type="term" value="F:RNA binding"/>
    <property type="evidence" value="ECO:0007669"/>
    <property type="project" value="InterPro"/>
</dbReference>
<evidence type="ECO:0000256" key="1">
    <source>
        <dbReference type="ARBA" id="ARBA00000073"/>
    </source>
</evidence>
<dbReference type="AlphaFoldDB" id="A0A2A6E3M9"/>
<dbReference type="InterPro" id="IPR050188">
    <property type="entry name" value="RluA_PseudoU_synthase"/>
</dbReference>
<evidence type="ECO:0000313" key="5">
    <source>
        <dbReference type="EMBL" id="PDO11641.1"/>
    </source>
</evidence>
<evidence type="ECO:0000313" key="6">
    <source>
        <dbReference type="Proteomes" id="UP000243688"/>
    </source>
</evidence>
<dbReference type="SUPFAM" id="SSF55120">
    <property type="entry name" value="Pseudouridine synthase"/>
    <property type="match status" value="1"/>
</dbReference>
<dbReference type="InterPro" id="IPR006145">
    <property type="entry name" value="PsdUridine_synth_RsuA/RluA"/>
</dbReference>
<dbReference type="Gene3D" id="3.30.2350.10">
    <property type="entry name" value="Pseudouridine synthase"/>
    <property type="match status" value="1"/>
</dbReference>